<evidence type="ECO:0000313" key="2">
    <source>
        <dbReference type="Proteomes" id="UP000279600"/>
    </source>
</evidence>
<keyword evidence="2" id="KW-1185">Reference proteome</keyword>
<dbReference type="EMBL" id="CP034549">
    <property type="protein sequence ID" value="AZQ43973.1"/>
    <property type="molecule type" value="Genomic_DNA"/>
</dbReference>
<evidence type="ECO:0000313" key="1">
    <source>
        <dbReference type="EMBL" id="AZQ43973.1"/>
    </source>
</evidence>
<organism evidence="1 2">
    <name type="scientific">Nonlabens ponticola</name>
    <dbReference type="NCBI Taxonomy" id="2496866"/>
    <lineage>
        <taxon>Bacteria</taxon>
        <taxon>Pseudomonadati</taxon>
        <taxon>Bacteroidota</taxon>
        <taxon>Flavobacteriia</taxon>
        <taxon>Flavobacteriales</taxon>
        <taxon>Flavobacteriaceae</taxon>
        <taxon>Nonlabens</taxon>
    </lineage>
</organism>
<dbReference type="Proteomes" id="UP000279600">
    <property type="component" value="Chromosome"/>
</dbReference>
<reference evidence="1 2" key="1">
    <citation type="submission" date="2018-12" db="EMBL/GenBank/DDBJ databases">
        <title>Complete genome of Nonlabens sp. MJ115.</title>
        <authorList>
            <person name="Choi H.S."/>
            <person name="Jung J."/>
        </authorList>
    </citation>
    <scope>NUCLEOTIDE SEQUENCE [LARGE SCALE GENOMIC DNA]</scope>
    <source>
        <strain evidence="1 2">MJ115</strain>
    </source>
</reference>
<dbReference type="AlphaFoldDB" id="A0A3S9MY46"/>
<dbReference type="KEGG" id="noj:EJ995_06900"/>
<protein>
    <submittedName>
        <fullName evidence="1">Uncharacterized protein</fullName>
    </submittedName>
</protein>
<dbReference type="RefSeq" id="WP_126446951.1">
    <property type="nucleotide sequence ID" value="NZ_CP034549.1"/>
</dbReference>
<dbReference type="OrthoDB" id="1435937at2"/>
<sequence>MARLVVHKECRLGFKGKKDLKKKFRTSTVIMWLFVILSTISCESEKNESKKYHEISFTASNIILEKWNVDSIDSISYVQETIDEKGRVTELRFYNYKHELDWAGSGFYGGPIIRYDYTDQKIIETFFSAENEIANDFQTSEVPYRHVYQLNSDNQIIDIKQYYKIDFEWTDQSFEETIDHLKFYKPYKEDGSELKSVFGYNYSHSKMGGIDPRVN</sequence>
<gene>
    <name evidence="1" type="ORF">EJ995_06900</name>
</gene>
<proteinExistence type="predicted"/>
<name>A0A3S9MY46_9FLAO</name>
<accession>A0A3S9MY46</accession>